<dbReference type="Proteomes" id="UP000199603">
    <property type="component" value="Unassembled WGS sequence"/>
</dbReference>
<dbReference type="Gene3D" id="3.40.50.1110">
    <property type="entry name" value="SGNH hydrolase"/>
    <property type="match status" value="1"/>
</dbReference>
<feature type="domain" description="SGNH hydrolase-type esterase" evidence="1">
    <location>
        <begin position="8"/>
        <end position="190"/>
    </location>
</feature>
<organism evidence="2 3">
    <name type="scientific">Aquimonas voraii</name>
    <dbReference type="NCBI Taxonomy" id="265719"/>
    <lineage>
        <taxon>Bacteria</taxon>
        <taxon>Pseudomonadati</taxon>
        <taxon>Pseudomonadota</taxon>
        <taxon>Gammaproteobacteria</taxon>
        <taxon>Lysobacterales</taxon>
        <taxon>Lysobacteraceae</taxon>
        <taxon>Aquimonas</taxon>
    </lineage>
</organism>
<proteinExistence type="predicted"/>
<dbReference type="PANTHER" id="PTHR30383:SF5">
    <property type="entry name" value="SGNH HYDROLASE-TYPE ESTERASE DOMAIN-CONTAINING PROTEIN"/>
    <property type="match status" value="1"/>
</dbReference>
<dbReference type="STRING" id="265719.SAMN04488509_11029"/>
<dbReference type="GO" id="GO:0004622">
    <property type="term" value="F:phosphatidylcholine lysophospholipase activity"/>
    <property type="evidence" value="ECO:0007669"/>
    <property type="project" value="TreeGrafter"/>
</dbReference>
<gene>
    <name evidence="2" type="ORF">SAMN04488509_11029</name>
</gene>
<evidence type="ECO:0000313" key="2">
    <source>
        <dbReference type="EMBL" id="SDD90235.1"/>
    </source>
</evidence>
<dbReference type="SUPFAM" id="SSF52266">
    <property type="entry name" value="SGNH hydrolase"/>
    <property type="match status" value="1"/>
</dbReference>
<dbReference type="InterPro" id="IPR013830">
    <property type="entry name" value="SGNH_hydro"/>
</dbReference>
<evidence type="ECO:0000259" key="1">
    <source>
        <dbReference type="Pfam" id="PF13472"/>
    </source>
</evidence>
<sequence>MMGRKFLALGDSYTIGEAVAADQRWPVQLVDLLNRREFRFDPPEIIATTGWTTDELAAAMDAKYPVGTRADFDLVSLLIGVNNQYRGRPLDEYREQFSALLERALALAGDDPQRVLVLAIPDWGVTPFGAKSGRDTAQTARELDAFNAAAAEIAHGRGVRFVDTSAVSRERGAEWVAEDGLHPSAELYAAWAKAAEIALLGP</sequence>
<dbReference type="EMBL" id="FNAG01000010">
    <property type="protein sequence ID" value="SDD90235.1"/>
    <property type="molecule type" value="Genomic_DNA"/>
</dbReference>
<accession>A0A1G6YKS2</accession>
<dbReference type="InterPro" id="IPR036514">
    <property type="entry name" value="SGNH_hydro_sf"/>
</dbReference>
<name>A0A1G6YKS2_9GAMM</name>
<dbReference type="InterPro" id="IPR051532">
    <property type="entry name" value="Ester_Hydrolysis_Enzymes"/>
</dbReference>
<dbReference type="AlphaFoldDB" id="A0A1G6YKS2"/>
<keyword evidence="3" id="KW-1185">Reference proteome</keyword>
<reference evidence="2 3" key="1">
    <citation type="submission" date="2016-10" db="EMBL/GenBank/DDBJ databases">
        <authorList>
            <person name="de Groot N.N."/>
        </authorList>
    </citation>
    <scope>NUCLEOTIDE SEQUENCE [LARGE SCALE GENOMIC DNA]</scope>
    <source>
        <strain evidence="2 3">DSM 16957</strain>
    </source>
</reference>
<protein>
    <submittedName>
        <fullName evidence="2">Lysophospholipase L1</fullName>
    </submittedName>
</protein>
<dbReference type="Pfam" id="PF13472">
    <property type="entry name" value="Lipase_GDSL_2"/>
    <property type="match status" value="1"/>
</dbReference>
<evidence type="ECO:0000313" key="3">
    <source>
        <dbReference type="Proteomes" id="UP000199603"/>
    </source>
</evidence>
<dbReference type="PANTHER" id="PTHR30383">
    <property type="entry name" value="THIOESTERASE 1/PROTEASE 1/LYSOPHOSPHOLIPASE L1"/>
    <property type="match status" value="1"/>
</dbReference>